<name>A0A0B0MGJ4_GOSAR</name>
<accession>A0A0B0MGJ4</accession>
<comment type="caution">
    <text evidence="1">The sequence shown here is derived from an EMBL/GenBank/DDBJ whole genome shotgun (WGS) entry which is preliminary data.</text>
</comment>
<evidence type="ECO:0000313" key="1">
    <source>
        <dbReference type="EMBL" id="KHF98035.1"/>
    </source>
</evidence>
<keyword evidence="2" id="KW-1185">Reference proteome</keyword>
<gene>
    <name evidence="1" type="ORF">F383_37274</name>
</gene>
<organism evidence="1 2">
    <name type="scientific">Gossypium arboreum</name>
    <name type="common">Tree cotton</name>
    <name type="synonym">Gossypium nanking</name>
    <dbReference type="NCBI Taxonomy" id="29729"/>
    <lineage>
        <taxon>Eukaryota</taxon>
        <taxon>Viridiplantae</taxon>
        <taxon>Streptophyta</taxon>
        <taxon>Embryophyta</taxon>
        <taxon>Tracheophyta</taxon>
        <taxon>Spermatophyta</taxon>
        <taxon>Magnoliopsida</taxon>
        <taxon>eudicotyledons</taxon>
        <taxon>Gunneridae</taxon>
        <taxon>Pentapetalae</taxon>
        <taxon>rosids</taxon>
        <taxon>malvids</taxon>
        <taxon>Malvales</taxon>
        <taxon>Malvaceae</taxon>
        <taxon>Malvoideae</taxon>
        <taxon>Gossypium</taxon>
    </lineage>
</organism>
<protein>
    <submittedName>
        <fullName evidence="1">Uncharacterized protein</fullName>
    </submittedName>
</protein>
<dbReference type="EMBL" id="JRRC01025444">
    <property type="protein sequence ID" value="KHF98035.1"/>
    <property type="molecule type" value="Genomic_DNA"/>
</dbReference>
<evidence type="ECO:0000313" key="2">
    <source>
        <dbReference type="Proteomes" id="UP000032142"/>
    </source>
</evidence>
<proteinExistence type="predicted"/>
<sequence length="15" mass="1722">MARKASSFKKKKKIA</sequence>
<dbReference type="Proteomes" id="UP000032142">
    <property type="component" value="Unassembled WGS sequence"/>
</dbReference>
<reference evidence="2" key="1">
    <citation type="submission" date="2014-09" db="EMBL/GenBank/DDBJ databases">
        <authorList>
            <person name="Mudge J."/>
            <person name="Ramaraj T."/>
            <person name="Lindquist I.E."/>
            <person name="Bharti A.K."/>
            <person name="Sundararajan A."/>
            <person name="Cameron C.T."/>
            <person name="Woodward J.E."/>
            <person name="May G.D."/>
            <person name="Brubaker C."/>
            <person name="Broadhvest J."/>
            <person name="Wilkins T.A."/>
        </authorList>
    </citation>
    <scope>NUCLEOTIDE SEQUENCE</scope>
    <source>
        <strain evidence="2">cv. AKA8401</strain>
    </source>
</reference>